<reference evidence="5" key="1">
    <citation type="submission" date="2021-12" db="EMBL/GenBank/DDBJ databases">
        <authorList>
            <person name="Rodrigo-Torres L."/>
            <person name="Arahal R. D."/>
            <person name="Lucena T."/>
        </authorList>
    </citation>
    <scope>NUCLEOTIDE SEQUENCE</scope>
    <source>
        <strain evidence="5">CECT 8226</strain>
    </source>
</reference>
<dbReference type="EMBL" id="CAKLCM010000003">
    <property type="protein sequence ID" value="CAH0528779.1"/>
    <property type="molecule type" value="Genomic_DNA"/>
</dbReference>
<organism evidence="5 6">
    <name type="scientific">Vibrio hippocampi</name>
    <dbReference type="NCBI Taxonomy" id="654686"/>
    <lineage>
        <taxon>Bacteria</taxon>
        <taxon>Pseudomonadati</taxon>
        <taxon>Pseudomonadota</taxon>
        <taxon>Gammaproteobacteria</taxon>
        <taxon>Vibrionales</taxon>
        <taxon>Vibrionaceae</taxon>
        <taxon>Vibrio</taxon>
    </lineage>
</organism>
<dbReference type="PANTHER" id="PTHR33164:SF43">
    <property type="entry name" value="HTH-TYPE TRANSCRIPTIONAL REPRESSOR YETL"/>
    <property type="match status" value="1"/>
</dbReference>
<dbReference type="InterPro" id="IPR039422">
    <property type="entry name" value="MarR/SlyA-like"/>
</dbReference>
<dbReference type="Pfam" id="PF12802">
    <property type="entry name" value="MarR_2"/>
    <property type="match status" value="1"/>
</dbReference>
<name>A0ABN8DMJ4_9VIBR</name>
<dbReference type="PROSITE" id="PS50995">
    <property type="entry name" value="HTH_MARR_2"/>
    <property type="match status" value="1"/>
</dbReference>
<dbReference type="InterPro" id="IPR023187">
    <property type="entry name" value="Tscrpt_reg_MarR-type_CS"/>
</dbReference>
<evidence type="ECO:0000256" key="2">
    <source>
        <dbReference type="ARBA" id="ARBA00023125"/>
    </source>
</evidence>
<comment type="caution">
    <text evidence="5">The sequence shown here is derived from an EMBL/GenBank/DDBJ whole genome shotgun (WGS) entry which is preliminary data.</text>
</comment>
<keyword evidence="6" id="KW-1185">Reference proteome</keyword>
<dbReference type="Proteomes" id="UP000838160">
    <property type="component" value="Unassembled WGS sequence"/>
</dbReference>
<dbReference type="Gene3D" id="1.10.10.10">
    <property type="entry name" value="Winged helix-like DNA-binding domain superfamily/Winged helix DNA-binding domain"/>
    <property type="match status" value="1"/>
</dbReference>
<dbReference type="RefSeq" id="WP_237485684.1">
    <property type="nucleotide sequence ID" value="NZ_CAKLCM010000003.1"/>
</dbReference>
<dbReference type="SUPFAM" id="SSF46785">
    <property type="entry name" value="Winged helix' DNA-binding domain"/>
    <property type="match status" value="1"/>
</dbReference>
<dbReference type="InterPro" id="IPR036390">
    <property type="entry name" value="WH_DNA-bd_sf"/>
</dbReference>
<dbReference type="PANTHER" id="PTHR33164">
    <property type="entry name" value="TRANSCRIPTIONAL REGULATOR, MARR FAMILY"/>
    <property type="match status" value="1"/>
</dbReference>
<evidence type="ECO:0000313" key="6">
    <source>
        <dbReference type="Proteomes" id="UP000838160"/>
    </source>
</evidence>
<evidence type="ECO:0000259" key="4">
    <source>
        <dbReference type="PROSITE" id="PS50995"/>
    </source>
</evidence>
<feature type="domain" description="HTH marR-type" evidence="4">
    <location>
        <begin position="3"/>
        <end position="137"/>
    </location>
</feature>
<dbReference type="PRINTS" id="PR00598">
    <property type="entry name" value="HTHMARR"/>
</dbReference>
<dbReference type="InterPro" id="IPR036388">
    <property type="entry name" value="WH-like_DNA-bd_sf"/>
</dbReference>
<evidence type="ECO:0000256" key="3">
    <source>
        <dbReference type="ARBA" id="ARBA00023163"/>
    </source>
</evidence>
<evidence type="ECO:0000256" key="1">
    <source>
        <dbReference type="ARBA" id="ARBA00023015"/>
    </source>
</evidence>
<evidence type="ECO:0000313" key="5">
    <source>
        <dbReference type="EMBL" id="CAH0528779.1"/>
    </source>
</evidence>
<keyword evidence="3" id="KW-0804">Transcription</keyword>
<accession>A0ABN8DMJ4</accession>
<gene>
    <name evidence="5" type="primary">mexR</name>
    <name evidence="5" type="ORF">VHP8226_02806</name>
</gene>
<proteinExistence type="predicted"/>
<sequence>MTHPMISDVIFSLAYAYKTRMRDELNANELGLNGMHIRCLTYISATPNSTANDIVHHFSRDKAQIARLVKEMINNGWIVKSPNPEDKRSQLLSLTEDGASIVKKAVAAQAKVHQLMQDSLSEQELSDFIATANKIKSNLSF</sequence>
<protein>
    <submittedName>
        <fullName evidence="5">Multidrug resistance operon repressor</fullName>
    </submittedName>
</protein>
<dbReference type="SMART" id="SM00347">
    <property type="entry name" value="HTH_MARR"/>
    <property type="match status" value="1"/>
</dbReference>
<keyword evidence="2" id="KW-0238">DNA-binding</keyword>
<keyword evidence="1" id="KW-0805">Transcription regulation</keyword>
<dbReference type="PROSITE" id="PS01117">
    <property type="entry name" value="HTH_MARR_1"/>
    <property type="match status" value="1"/>
</dbReference>
<dbReference type="InterPro" id="IPR000835">
    <property type="entry name" value="HTH_MarR-typ"/>
</dbReference>